<name>A0ABP6GHI2_9ACTN</name>
<gene>
    <name evidence="2" type="ORF">GCM10010439_13740</name>
</gene>
<evidence type="ECO:0000313" key="3">
    <source>
        <dbReference type="Proteomes" id="UP001501842"/>
    </source>
</evidence>
<evidence type="ECO:0000313" key="2">
    <source>
        <dbReference type="EMBL" id="GAA2722083.1"/>
    </source>
</evidence>
<keyword evidence="3" id="KW-1185">Reference proteome</keyword>
<organism evidence="2 3">
    <name type="scientific">Actinocorallia aurantiaca</name>
    <dbReference type="NCBI Taxonomy" id="46204"/>
    <lineage>
        <taxon>Bacteria</taxon>
        <taxon>Bacillati</taxon>
        <taxon>Actinomycetota</taxon>
        <taxon>Actinomycetes</taxon>
        <taxon>Streptosporangiales</taxon>
        <taxon>Thermomonosporaceae</taxon>
        <taxon>Actinocorallia</taxon>
    </lineage>
</organism>
<dbReference type="PROSITE" id="PS00086">
    <property type="entry name" value="CYTOCHROME_P450"/>
    <property type="match status" value="1"/>
</dbReference>
<dbReference type="PRINTS" id="PR00359">
    <property type="entry name" value="BP450"/>
</dbReference>
<dbReference type="SUPFAM" id="SSF48264">
    <property type="entry name" value="Cytochrome P450"/>
    <property type="match status" value="1"/>
</dbReference>
<dbReference type="InterPro" id="IPR036396">
    <property type="entry name" value="Cyt_P450_sf"/>
</dbReference>
<dbReference type="RefSeq" id="WP_344449349.1">
    <property type="nucleotide sequence ID" value="NZ_BAAATZ010000006.1"/>
</dbReference>
<reference evidence="3" key="1">
    <citation type="journal article" date="2019" name="Int. J. Syst. Evol. Microbiol.">
        <title>The Global Catalogue of Microorganisms (GCM) 10K type strain sequencing project: providing services to taxonomists for standard genome sequencing and annotation.</title>
        <authorList>
            <consortium name="The Broad Institute Genomics Platform"/>
            <consortium name="The Broad Institute Genome Sequencing Center for Infectious Disease"/>
            <person name="Wu L."/>
            <person name="Ma J."/>
        </authorList>
    </citation>
    <scope>NUCLEOTIDE SEQUENCE [LARGE SCALE GENOMIC DNA]</scope>
    <source>
        <strain evidence="3">JCM 8201</strain>
    </source>
</reference>
<dbReference type="InterPro" id="IPR002397">
    <property type="entry name" value="Cyt_P450_B"/>
</dbReference>
<proteinExistence type="inferred from homology"/>
<evidence type="ECO:0000256" key="1">
    <source>
        <dbReference type="ARBA" id="ARBA00010617"/>
    </source>
</evidence>
<dbReference type="PANTHER" id="PTHR46696:SF1">
    <property type="entry name" value="CYTOCHROME P450 YJIB-RELATED"/>
    <property type="match status" value="1"/>
</dbReference>
<protein>
    <submittedName>
        <fullName evidence="2">Cytochrome P450</fullName>
    </submittedName>
</protein>
<accession>A0ABP6GHI2</accession>
<comment type="similarity">
    <text evidence="1">Belongs to the cytochrome P450 family.</text>
</comment>
<dbReference type="EMBL" id="BAAATZ010000006">
    <property type="protein sequence ID" value="GAA2722083.1"/>
    <property type="molecule type" value="Genomic_DNA"/>
</dbReference>
<dbReference type="InterPro" id="IPR017972">
    <property type="entry name" value="Cyt_P450_CS"/>
</dbReference>
<dbReference type="PANTHER" id="PTHR46696">
    <property type="entry name" value="P450, PUTATIVE (EUROFUNG)-RELATED"/>
    <property type="match status" value="1"/>
</dbReference>
<comment type="caution">
    <text evidence="2">The sequence shown here is derived from an EMBL/GenBank/DDBJ whole genome shotgun (WGS) entry which is preliminary data.</text>
</comment>
<dbReference type="Gene3D" id="1.10.630.10">
    <property type="entry name" value="Cytochrome P450"/>
    <property type="match status" value="1"/>
</dbReference>
<sequence length="446" mass="47885">MTAETHQERVRMYDAQFAADPGGVYEALRARYGNYAPAELAPGVPVTLVLGYDAALEVLRDPGTFPKDPRRWQATMAPDCPVLPVMGYRPSVLYTDGAEHARFRVTITESFGQVPSSAMREYIEQSADAIIDGFAADGEADLCAQYGVRLPLLVFNRLFGCPPDIADRLVRGLSMVAELVNAEAGGAMFVQAALDLAKLKRARPGADIVSAMLAHPAGLTDEEMGNQIGMLVATGTDAVANLIANALHLLLSDDRFGGDLSGGSLPIEDALDEVLWTDPPVANFGFTYPVRDVEREGYVMPADQPVGIAYRAVNTDPSKQTDERIGNRAHLAFSAGPHTCPAKNPARIIASAAIEKLLDRLPDLDLAVSPDELQWRPGPFHRSLAALPVRFTPVPVLTPTPEPLPVGPRFPVRVPAPSAPSAPSAPAVEDREDSSVLGRLTAWWKG</sequence>
<dbReference type="Proteomes" id="UP001501842">
    <property type="component" value="Unassembled WGS sequence"/>
</dbReference>